<sequence>MTENAPKFKQISAEIEKKIRDGLYVSAQKLPSEYDLAKEYNCSRLTIRKAIDDLIRKNILVKRHGKGSYVMSQAKIQSGRAGLQGFTEAAKAYGKKSQTEVISFEEVVHPAEKIREALQVGKNEAIYELIRRRMLDGEPMTVEKIYLPQAYVQGHTKQDFEGSLFCLIEKNVEIAYSHQEIEAILVEAEISELLNVPVGQPLLQVHSITYALDATPILYDVSLYRADRYTFKNTLTRYSPSENNQVELGGSWNE</sequence>
<evidence type="ECO:0000256" key="3">
    <source>
        <dbReference type="ARBA" id="ARBA00023163"/>
    </source>
</evidence>
<dbReference type="Pfam" id="PF07702">
    <property type="entry name" value="UTRA"/>
    <property type="match status" value="1"/>
</dbReference>
<dbReference type="GO" id="GO:0003700">
    <property type="term" value="F:DNA-binding transcription factor activity"/>
    <property type="evidence" value="ECO:0007669"/>
    <property type="project" value="InterPro"/>
</dbReference>
<dbReference type="NCBIfam" id="NF041547">
    <property type="entry name" value="GntR_LSA1692"/>
    <property type="match status" value="1"/>
</dbReference>
<keyword evidence="3" id="KW-0804">Transcription</keyword>
<dbReference type="InterPro" id="IPR050679">
    <property type="entry name" value="Bact_HTH_transcr_reg"/>
</dbReference>
<dbReference type="Gene3D" id="1.10.10.10">
    <property type="entry name" value="Winged helix-like DNA-binding domain superfamily/Winged helix DNA-binding domain"/>
    <property type="match status" value="1"/>
</dbReference>
<evidence type="ECO:0000259" key="4">
    <source>
        <dbReference type="PROSITE" id="PS50949"/>
    </source>
</evidence>
<dbReference type="PANTHER" id="PTHR44846">
    <property type="entry name" value="MANNOSYL-D-GLYCERATE TRANSPORT/METABOLISM SYSTEM REPRESSOR MNGR-RELATED"/>
    <property type="match status" value="1"/>
</dbReference>
<dbReference type="InterPro" id="IPR011663">
    <property type="entry name" value="UTRA"/>
</dbReference>
<reference evidence="5 6" key="1">
    <citation type="submission" date="2010-07" db="EMBL/GenBank/DDBJ databases">
        <authorList>
            <person name="Sid Ahmed O."/>
        </authorList>
    </citation>
    <scope>NUCLEOTIDE SEQUENCE [LARGE SCALE GENOMIC DNA]</scope>
    <source>
        <strain evidence="5 6">TX4248</strain>
    </source>
</reference>
<dbReference type="SUPFAM" id="SSF64288">
    <property type="entry name" value="Chorismate lyase-like"/>
    <property type="match status" value="1"/>
</dbReference>
<feature type="domain" description="HTH gntR-type" evidence="4">
    <location>
        <begin position="5"/>
        <end position="73"/>
    </location>
</feature>
<dbReference type="SMART" id="SM00345">
    <property type="entry name" value="HTH_GNTR"/>
    <property type="match status" value="1"/>
</dbReference>
<dbReference type="GO" id="GO:0003677">
    <property type="term" value="F:DNA binding"/>
    <property type="evidence" value="ECO:0007669"/>
    <property type="project" value="UniProtKB-KW"/>
</dbReference>
<dbReference type="GO" id="GO:0045892">
    <property type="term" value="P:negative regulation of DNA-templated transcription"/>
    <property type="evidence" value="ECO:0007669"/>
    <property type="project" value="TreeGrafter"/>
</dbReference>
<keyword evidence="1" id="KW-0805">Transcription regulation</keyword>
<dbReference type="HOGENOM" id="CLU_063236_2_3_9"/>
<name>A0A125W8R1_ENTFL</name>
<dbReference type="PROSITE" id="PS50949">
    <property type="entry name" value="HTH_GNTR"/>
    <property type="match status" value="1"/>
</dbReference>
<organism evidence="5 6">
    <name type="scientific">Enterococcus faecalis TX4248</name>
    <dbReference type="NCBI Taxonomy" id="749495"/>
    <lineage>
        <taxon>Bacteria</taxon>
        <taxon>Bacillati</taxon>
        <taxon>Bacillota</taxon>
        <taxon>Bacilli</taxon>
        <taxon>Lactobacillales</taxon>
        <taxon>Enterococcaceae</taxon>
        <taxon>Enterococcus</taxon>
    </lineage>
</organism>
<evidence type="ECO:0000256" key="2">
    <source>
        <dbReference type="ARBA" id="ARBA00023125"/>
    </source>
</evidence>
<dbReference type="Gene3D" id="3.40.1410.10">
    <property type="entry name" value="Chorismate lyase-like"/>
    <property type="match status" value="1"/>
</dbReference>
<evidence type="ECO:0000313" key="5">
    <source>
        <dbReference type="EMBL" id="EFM83588.1"/>
    </source>
</evidence>
<dbReference type="SMART" id="SM00866">
    <property type="entry name" value="UTRA"/>
    <property type="match status" value="1"/>
</dbReference>
<dbReference type="SUPFAM" id="SSF46785">
    <property type="entry name" value="Winged helix' DNA-binding domain"/>
    <property type="match status" value="1"/>
</dbReference>
<dbReference type="InterPro" id="IPR028978">
    <property type="entry name" value="Chorismate_lyase_/UTRA_dom_sf"/>
</dbReference>
<dbReference type="GeneID" id="60893550"/>
<dbReference type="Proteomes" id="UP000004846">
    <property type="component" value="Unassembled WGS sequence"/>
</dbReference>
<gene>
    <name evidence="5" type="ORF">HMPREF9498_00862</name>
</gene>
<dbReference type="InterPro" id="IPR036388">
    <property type="entry name" value="WH-like_DNA-bd_sf"/>
</dbReference>
<evidence type="ECO:0000256" key="1">
    <source>
        <dbReference type="ARBA" id="ARBA00023015"/>
    </source>
</evidence>
<dbReference type="AlphaFoldDB" id="A0A125W8R1"/>
<comment type="caution">
    <text evidence="5">The sequence shown here is derived from an EMBL/GenBank/DDBJ whole genome shotgun (WGS) entry which is preliminary data.</text>
</comment>
<dbReference type="PRINTS" id="PR00035">
    <property type="entry name" value="HTHGNTR"/>
</dbReference>
<dbReference type="RefSeq" id="WP_002357984.1">
    <property type="nucleotide sequence ID" value="NZ_GL454430.1"/>
</dbReference>
<dbReference type="Pfam" id="PF00392">
    <property type="entry name" value="GntR"/>
    <property type="match status" value="1"/>
</dbReference>
<evidence type="ECO:0000313" key="6">
    <source>
        <dbReference type="Proteomes" id="UP000004846"/>
    </source>
</evidence>
<keyword evidence="2" id="KW-0238">DNA-binding</keyword>
<accession>A0A125W8R1</accession>
<proteinExistence type="predicted"/>
<dbReference type="InterPro" id="IPR036390">
    <property type="entry name" value="WH_DNA-bd_sf"/>
</dbReference>
<dbReference type="CDD" id="cd07377">
    <property type="entry name" value="WHTH_GntR"/>
    <property type="match status" value="1"/>
</dbReference>
<dbReference type="PANTHER" id="PTHR44846:SF1">
    <property type="entry name" value="MANNOSYL-D-GLYCERATE TRANSPORT_METABOLISM SYSTEM REPRESSOR MNGR-RELATED"/>
    <property type="match status" value="1"/>
</dbReference>
<dbReference type="EMBL" id="AEBR01000024">
    <property type="protein sequence ID" value="EFM83588.1"/>
    <property type="molecule type" value="Genomic_DNA"/>
</dbReference>
<dbReference type="InterPro" id="IPR000524">
    <property type="entry name" value="Tscrpt_reg_HTH_GntR"/>
</dbReference>
<protein>
    <submittedName>
        <fullName evidence="5">UbiC transcription regulator-associated domain protein</fullName>
    </submittedName>
</protein>